<organism evidence="1">
    <name type="scientific">marine sediment metagenome</name>
    <dbReference type="NCBI Taxonomy" id="412755"/>
    <lineage>
        <taxon>unclassified sequences</taxon>
        <taxon>metagenomes</taxon>
        <taxon>ecological metagenomes</taxon>
    </lineage>
</organism>
<protein>
    <recommendedName>
        <fullName evidence="2">DUF2400 family protein</fullName>
    </recommendedName>
</protein>
<dbReference type="InterPro" id="IPR014127">
    <property type="entry name" value="CHP02757"/>
</dbReference>
<dbReference type="EMBL" id="BARU01013457">
    <property type="protein sequence ID" value="GAH37036.1"/>
    <property type="molecule type" value="Genomic_DNA"/>
</dbReference>
<feature type="non-terminal residue" evidence="1">
    <location>
        <position position="148"/>
    </location>
</feature>
<dbReference type="AlphaFoldDB" id="X1EUI7"/>
<comment type="caution">
    <text evidence="1">The sequence shown here is derived from an EMBL/GenBank/DDBJ whole genome shotgun (WGS) entry which is preliminary data.</text>
</comment>
<dbReference type="Pfam" id="PF09674">
    <property type="entry name" value="DUF2400"/>
    <property type="match status" value="1"/>
</dbReference>
<evidence type="ECO:0000313" key="1">
    <source>
        <dbReference type="EMBL" id="GAH37036.1"/>
    </source>
</evidence>
<accession>X1EUI7</accession>
<evidence type="ECO:0008006" key="2">
    <source>
        <dbReference type="Google" id="ProtNLM"/>
    </source>
</evidence>
<name>X1EUI7_9ZZZZ</name>
<proteinExistence type="predicted"/>
<reference evidence="1" key="1">
    <citation type="journal article" date="2014" name="Front. Microbiol.">
        <title>High frequency of phylogenetically diverse reductive dehalogenase-homologous genes in deep subseafloor sedimentary metagenomes.</title>
        <authorList>
            <person name="Kawai M."/>
            <person name="Futagami T."/>
            <person name="Toyoda A."/>
            <person name="Takaki Y."/>
            <person name="Nishi S."/>
            <person name="Hori S."/>
            <person name="Arai W."/>
            <person name="Tsubouchi T."/>
            <person name="Morono Y."/>
            <person name="Uchiyama I."/>
            <person name="Ito T."/>
            <person name="Fujiyama A."/>
            <person name="Inagaki F."/>
            <person name="Takami H."/>
        </authorList>
    </citation>
    <scope>NUCLEOTIDE SEQUENCE</scope>
    <source>
        <strain evidence="1">Expedition CK06-06</strain>
    </source>
</reference>
<sequence>MSKRPAKIKDVLEKLYVKYNHRRFIKPDPLQFIYQYSNRPDMEVAGFLAAALAYGRVQQIEKSLINLFGRMGDGPFQFVRNFDAQKRAKLKDFRHRFTAGDDISDLLELLRDVFDEFGSIEKFFVQGYNPGDKNIIPALSKFCDSLLE</sequence>
<gene>
    <name evidence="1" type="ORF">S03H2_24286</name>
</gene>